<dbReference type="GO" id="GO:0008233">
    <property type="term" value="F:peptidase activity"/>
    <property type="evidence" value="ECO:0007669"/>
    <property type="project" value="UniProtKB-KW"/>
</dbReference>
<evidence type="ECO:0000313" key="2">
    <source>
        <dbReference type="EMBL" id="MBB2899483.1"/>
    </source>
</evidence>
<comment type="caution">
    <text evidence="2">The sequence shown here is derived from an EMBL/GenBank/DDBJ whole genome shotgun (WGS) entry which is preliminary data.</text>
</comment>
<dbReference type="GO" id="GO:0006508">
    <property type="term" value="P:proteolysis"/>
    <property type="evidence" value="ECO:0007669"/>
    <property type="project" value="UniProtKB-KW"/>
</dbReference>
<reference evidence="2 3" key="2">
    <citation type="submission" date="2020-08" db="EMBL/GenBank/DDBJ databases">
        <authorList>
            <person name="Partida-Martinez L."/>
            <person name="Huntemann M."/>
            <person name="Clum A."/>
            <person name="Wang J."/>
            <person name="Palaniappan K."/>
            <person name="Ritter S."/>
            <person name="Chen I.-M."/>
            <person name="Stamatis D."/>
            <person name="Reddy T."/>
            <person name="O'Malley R."/>
            <person name="Daum C."/>
            <person name="Shapiro N."/>
            <person name="Ivanova N."/>
            <person name="Kyrpides N."/>
            <person name="Woyke T."/>
        </authorList>
    </citation>
    <scope>NUCLEOTIDE SEQUENCE [LARGE SCALE GENOMIC DNA]</scope>
    <source>
        <strain evidence="2 3">AS2.23</strain>
    </source>
</reference>
<keyword evidence="1" id="KW-0472">Membrane</keyword>
<name>A0A7W4TII1_KINRA</name>
<dbReference type="InterPro" id="IPR025323">
    <property type="entry name" value="DUF4229"/>
</dbReference>
<dbReference type="EMBL" id="JACHVY010000001">
    <property type="protein sequence ID" value="MBB2899483.1"/>
    <property type="molecule type" value="Genomic_DNA"/>
</dbReference>
<dbReference type="Pfam" id="PF14012">
    <property type="entry name" value="DUF4229"/>
    <property type="match status" value="1"/>
</dbReference>
<sequence>MNPYLSFALLRVGFLVLPLGVLTLLGVEAPLSIAIAVVLSVVLSAVFLRDQRRRISERVTDRAARRTPPRR</sequence>
<dbReference type="Proteomes" id="UP000533269">
    <property type="component" value="Unassembled WGS sequence"/>
</dbReference>
<dbReference type="RefSeq" id="WP_011981463.1">
    <property type="nucleotide sequence ID" value="NZ_JACHVY010000001.1"/>
</dbReference>
<keyword evidence="2" id="KW-0378">Hydrolase</keyword>
<evidence type="ECO:0000313" key="3">
    <source>
        <dbReference type="Proteomes" id="UP000533269"/>
    </source>
</evidence>
<feature type="transmembrane region" description="Helical" evidence="1">
    <location>
        <begin position="7"/>
        <end position="25"/>
    </location>
</feature>
<feature type="transmembrane region" description="Helical" evidence="1">
    <location>
        <begin position="31"/>
        <end position="48"/>
    </location>
</feature>
<reference evidence="2 3" key="1">
    <citation type="submission" date="2020-08" db="EMBL/GenBank/DDBJ databases">
        <title>The Agave Microbiome: Exploring the role of microbial communities in plant adaptations to desert environments.</title>
        <authorList>
            <person name="Partida-Martinez L.P."/>
        </authorList>
    </citation>
    <scope>NUCLEOTIDE SEQUENCE [LARGE SCALE GENOMIC DNA]</scope>
    <source>
        <strain evidence="2 3">AS2.23</strain>
    </source>
</reference>
<organism evidence="2 3">
    <name type="scientific">Kineococcus radiotolerans</name>
    <dbReference type="NCBI Taxonomy" id="131568"/>
    <lineage>
        <taxon>Bacteria</taxon>
        <taxon>Bacillati</taxon>
        <taxon>Actinomycetota</taxon>
        <taxon>Actinomycetes</taxon>
        <taxon>Kineosporiales</taxon>
        <taxon>Kineosporiaceae</taxon>
        <taxon>Kineococcus</taxon>
    </lineage>
</organism>
<keyword evidence="1" id="KW-1133">Transmembrane helix</keyword>
<keyword evidence="2" id="KW-0645">Protease</keyword>
<gene>
    <name evidence="2" type="ORF">FHR75_000271</name>
</gene>
<evidence type="ECO:0000256" key="1">
    <source>
        <dbReference type="SAM" id="Phobius"/>
    </source>
</evidence>
<keyword evidence="1" id="KW-0812">Transmembrane</keyword>
<accession>A0A7W4TII1</accession>
<protein>
    <submittedName>
        <fullName evidence="2">Membrane protein implicated in regulation of membrane protease activity</fullName>
    </submittedName>
</protein>
<dbReference type="AlphaFoldDB" id="A0A7W4TII1"/>
<proteinExistence type="predicted"/>